<proteinExistence type="predicted"/>
<dbReference type="OrthoDB" id="372098at2759"/>
<dbReference type="EMBL" id="CP016250">
    <property type="protein sequence ID" value="ANQ10114.1"/>
    <property type="molecule type" value="Genomic_DNA"/>
</dbReference>
<name>A0A1B1E512_9APIC</name>
<dbReference type="AlphaFoldDB" id="A0A1B1E512"/>
<feature type="coiled-coil region" evidence="1">
    <location>
        <begin position="32"/>
        <end position="59"/>
    </location>
</feature>
<accession>A0A1B1E512</accession>
<reference evidence="3" key="1">
    <citation type="submission" date="2016-06" db="EMBL/GenBank/DDBJ databases">
        <title>First high quality genome sequence of Plasmodium coatneyi using continuous long reads from single molecule, real-time sequencing.</title>
        <authorList>
            <person name="Chien J.-T."/>
            <person name="Pakala S.B."/>
            <person name="Geraldo J.A."/>
            <person name="Lapp S.A."/>
            <person name="Barnwell J.W."/>
            <person name="Kissinger J.C."/>
            <person name="Galinski M.R."/>
            <person name="Humphrey J.C."/>
        </authorList>
    </citation>
    <scope>NUCLEOTIDE SEQUENCE [LARGE SCALE GENOMIC DNA]</scope>
    <source>
        <strain evidence="3">Hackeri</strain>
    </source>
</reference>
<evidence type="ECO:0000256" key="1">
    <source>
        <dbReference type="SAM" id="Coils"/>
    </source>
</evidence>
<dbReference type="VEuPathDB" id="PlasmoDB:PCOAH_00040870"/>
<dbReference type="RefSeq" id="XP_019916809.1">
    <property type="nucleotide sequence ID" value="XM_020060875.1"/>
</dbReference>
<protein>
    <submittedName>
        <fullName evidence="2">Uncharacterized protein</fullName>
    </submittedName>
</protein>
<evidence type="ECO:0000313" key="3">
    <source>
        <dbReference type="Proteomes" id="UP000092716"/>
    </source>
</evidence>
<sequence>MTEKDATSCDVAHFLKNFADLEKSYEHLLNRKKQNELRLTEALRSLDEIKEQYEQEKKKNFEMSIAIGEHTDKLIKKHSYAESYDFVKRQNDDFKEKIESLRREKEQDKLLMEERTKALEMKKQREVEEYDSKLLHMSFFSMQRENKNKLLQLESQIVELDLDIVSKDEEINKLSSLLKEIKKEHEMEKLEYELKIKDLIKKKDESSRKSKEAMRDIINDSGNHALKNLKNKLHILQQKCNKMEKENANLKRTINKAEKKTNSAQDRTKTGCIKSLYKI</sequence>
<feature type="coiled-coil region" evidence="1">
    <location>
        <begin position="84"/>
        <end position="111"/>
    </location>
</feature>
<feature type="coiled-coil region" evidence="1">
    <location>
        <begin position="164"/>
        <end position="267"/>
    </location>
</feature>
<keyword evidence="1" id="KW-0175">Coiled coil</keyword>
<gene>
    <name evidence="2" type="ORF">PCOAH_00040870</name>
</gene>
<dbReference type="GeneID" id="30910818"/>
<dbReference type="KEGG" id="pcot:PCOAH_00040870"/>
<keyword evidence="3" id="KW-1185">Reference proteome</keyword>
<evidence type="ECO:0000313" key="2">
    <source>
        <dbReference type="EMBL" id="ANQ10114.1"/>
    </source>
</evidence>
<dbReference type="Proteomes" id="UP000092716">
    <property type="component" value="Chromosome 12"/>
</dbReference>
<organism evidence="2 3">
    <name type="scientific">Plasmodium coatneyi</name>
    <dbReference type="NCBI Taxonomy" id="208452"/>
    <lineage>
        <taxon>Eukaryota</taxon>
        <taxon>Sar</taxon>
        <taxon>Alveolata</taxon>
        <taxon>Apicomplexa</taxon>
        <taxon>Aconoidasida</taxon>
        <taxon>Haemosporida</taxon>
        <taxon>Plasmodiidae</taxon>
        <taxon>Plasmodium</taxon>
    </lineage>
</organism>